<dbReference type="InterPro" id="IPR041698">
    <property type="entry name" value="Methyltransf_25"/>
</dbReference>
<keyword evidence="3" id="KW-1185">Reference proteome</keyword>
<evidence type="ECO:0000313" key="3">
    <source>
        <dbReference type="Proteomes" id="UP001217918"/>
    </source>
</evidence>
<dbReference type="EMBL" id="JAQQPM010000001">
    <property type="protein sequence ID" value="KAK2067248.1"/>
    <property type="molecule type" value="Genomic_DNA"/>
</dbReference>
<organism evidence="2 3">
    <name type="scientific">Phyllachora maydis</name>
    <dbReference type="NCBI Taxonomy" id="1825666"/>
    <lineage>
        <taxon>Eukaryota</taxon>
        <taxon>Fungi</taxon>
        <taxon>Dikarya</taxon>
        <taxon>Ascomycota</taxon>
        <taxon>Pezizomycotina</taxon>
        <taxon>Sordariomycetes</taxon>
        <taxon>Sordariomycetidae</taxon>
        <taxon>Phyllachorales</taxon>
        <taxon>Phyllachoraceae</taxon>
        <taxon>Phyllachora</taxon>
    </lineage>
</organism>
<gene>
    <name evidence="2" type="ORF">P8C59_001004</name>
</gene>
<dbReference type="Proteomes" id="UP001217918">
    <property type="component" value="Unassembled WGS sequence"/>
</dbReference>
<dbReference type="InterPro" id="IPR050447">
    <property type="entry name" value="Erg6_SMT_methyltransf"/>
</dbReference>
<dbReference type="CDD" id="cd02440">
    <property type="entry name" value="AdoMet_MTases"/>
    <property type="match status" value="1"/>
</dbReference>
<evidence type="ECO:0000259" key="1">
    <source>
        <dbReference type="Pfam" id="PF13649"/>
    </source>
</evidence>
<feature type="domain" description="Methyltransferase" evidence="1">
    <location>
        <begin position="45"/>
        <end position="146"/>
    </location>
</feature>
<evidence type="ECO:0000313" key="2">
    <source>
        <dbReference type="EMBL" id="KAK2067248.1"/>
    </source>
</evidence>
<reference evidence="2" key="1">
    <citation type="journal article" date="2023" name="Mol. Plant Microbe Interact.">
        <title>Elucidating the Obligate Nature and Biological Capacity of an Invasive Fungal Corn Pathogen.</title>
        <authorList>
            <person name="MacCready J.S."/>
            <person name="Roggenkamp E.M."/>
            <person name="Gdanetz K."/>
            <person name="Chilvers M.I."/>
        </authorList>
    </citation>
    <scope>NUCLEOTIDE SEQUENCE</scope>
    <source>
        <strain evidence="2">PM02</strain>
    </source>
</reference>
<dbReference type="Pfam" id="PF13649">
    <property type="entry name" value="Methyltransf_25"/>
    <property type="match status" value="1"/>
</dbReference>
<dbReference type="PANTHER" id="PTHR44068">
    <property type="entry name" value="ZGC:194242"/>
    <property type="match status" value="1"/>
</dbReference>
<protein>
    <recommendedName>
        <fullName evidence="1">Methyltransferase domain-containing protein</fullName>
    </recommendedName>
</protein>
<accession>A0AAD9MAY1</accession>
<dbReference type="AlphaFoldDB" id="A0AAD9MAY1"/>
<dbReference type="PANTHER" id="PTHR44068:SF11">
    <property type="entry name" value="GERANYL DIPHOSPHATE 2-C-METHYLTRANSFERASE"/>
    <property type="match status" value="1"/>
</dbReference>
<comment type="caution">
    <text evidence="2">The sequence shown here is derived from an EMBL/GenBank/DDBJ whole genome shotgun (WGS) entry which is preliminary data.</text>
</comment>
<dbReference type="SUPFAM" id="SSF53335">
    <property type="entry name" value="S-adenosyl-L-methionine-dependent methyltransferases"/>
    <property type="match status" value="1"/>
</dbReference>
<sequence>MAVTHVNLDLDTDELAEAYERGSHYQTQSGIKMLELLRVGPGDAVLDIGTGTGRVARHAAELVGVSGRVLGVDPLARRIAIAQREAAARGLAQQARFAVGDALDLHGSAGVAPASFDAALLCAVLHWLPDPARALREAAAALRPAGRLAVGTGSAAQGAGWTAVLEAALQADERLWPHRDDVRRGMARFHTPAEHRAMFEAAGLAVTDLIELDEEWSHGDVAQTYEVMEASSFGNFTGHVPPELRPRLKECLFAELEKCKRDDGNVYLVLPWLYIVGTKKDKAGEQASMV</sequence>
<dbReference type="InterPro" id="IPR029063">
    <property type="entry name" value="SAM-dependent_MTases_sf"/>
</dbReference>
<proteinExistence type="predicted"/>
<name>A0AAD9MAY1_9PEZI</name>
<dbReference type="Gene3D" id="3.40.50.150">
    <property type="entry name" value="Vaccinia Virus protein VP39"/>
    <property type="match status" value="1"/>
</dbReference>